<organism evidence="7 8">
    <name type="scientific">Cellvibrio fibrivorans</name>
    <dbReference type="NCBI Taxonomy" id="126350"/>
    <lineage>
        <taxon>Bacteria</taxon>
        <taxon>Pseudomonadati</taxon>
        <taxon>Pseudomonadota</taxon>
        <taxon>Gammaproteobacteria</taxon>
        <taxon>Cellvibrionales</taxon>
        <taxon>Cellvibrionaceae</taxon>
        <taxon>Cellvibrio</taxon>
    </lineage>
</organism>
<dbReference type="Proteomes" id="UP001253595">
    <property type="component" value="Unassembled WGS sequence"/>
</dbReference>
<feature type="transmembrane region" description="Helical" evidence="6">
    <location>
        <begin position="245"/>
        <end position="272"/>
    </location>
</feature>
<evidence type="ECO:0000256" key="4">
    <source>
        <dbReference type="ARBA" id="ARBA00022989"/>
    </source>
</evidence>
<feature type="transmembrane region" description="Helical" evidence="6">
    <location>
        <begin position="216"/>
        <end position="239"/>
    </location>
</feature>
<keyword evidence="2" id="KW-1003">Cell membrane</keyword>
<dbReference type="Pfam" id="PF03631">
    <property type="entry name" value="Virul_fac_BrkB"/>
    <property type="match status" value="1"/>
</dbReference>
<dbReference type="NCBIfam" id="TIGR00765">
    <property type="entry name" value="yihY_not_rbn"/>
    <property type="match status" value="1"/>
</dbReference>
<accession>A0ABU1V296</accession>
<keyword evidence="4 6" id="KW-1133">Transmembrane helix</keyword>
<keyword evidence="3 6" id="KW-0812">Transmembrane</keyword>
<name>A0ABU1V296_9GAMM</name>
<evidence type="ECO:0000256" key="1">
    <source>
        <dbReference type="ARBA" id="ARBA00004651"/>
    </source>
</evidence>
<evidence type="ECO:0000256" key="2">
    <source>
        <dbReference type="ARBA" id="ARBA00022475"/>
    </source>
</evidence>
<dbReference type="InterPro" id="IPR017039">
    <property type="entry name" value="Virul_fac_BrkB"/>
</dbReference>
<evidence type="ECO:0000256" key="5">
    <source>
        <dbReference type="ARBA" id="ARBA00023136"/>
    </source>
</evidence>
<feature type="transmembrane region" description="Helical" evidence="6">
    <location>
        <begin position="94"/>
        <end position="114"/>
    </location>
</feature>
<gene>
    <name evidence="7" type="ORF">J2X05_003611</name>
</gene>
<keyword evidence="8" id="KW-1185">Reference proteome</keyword>
<dbReference type="PIRSF" id="PIRSF035875">
    <property type="entry name" value="RNase_BN"/>
    <property type="match status" value="1"/>
</dbReference>
<feature type="transmembrane region" description="Helical" evidence="6">
    <location>
        <begin position="31"/>
        <end position="56"/>
    </location>
</feature>
<comment type="subcellular location">
    <subcellularLocation>
        <location evidence="1">Cell membrane</location>
        <topology evidence="1">Multi-pass membrane protein</topology>
    </subcellularLocation>
</comment>
<keyword evidence="5 6" id="KW-0472">Membrane</keyword>
<dbReference type="EMBL" id="JAVDVX010000007">
    <property type="protein sequence ID" value="MDR7091576.1"/>
    <property type="molecule type" value="Genomic_DNA"/>
</dbReference>
<feature type="transmembrane region" description="Helical" evidence="6">
    <location>
        <begin position="182"/>
        <end position="204"/>
    </location>
</feature>
<protein>
    <submittedName>
        <fullName evidence="7">Membrane protein</fullName>
    </submittedName>
</protein>
<reference evidence="7 8" key="1">
    <citation type="submission" date="2023-07" db="EMBL/GenBank/DDBJ databases">
        <title>Sorghum-associated microbial communities from plants grown in Nebraska, USA.</title>
        <authorList>
            <person name="Schachtman D."/>
        </authorList>
    </citation>
    <scope>NUCLEOTIDE SEQUENCE [LARGE SCALE GENOMIC DNA]</scope>
    <source>
        <strain evidence="7 8">BE190</strain>
    </source>
</reference>
<dbReference type="PANTHER" id="PTHR30213:SF1">
    <property type="entry name" value="INNER MEMBRANE PROTEIN YHJD"/>
    <property type="match status" value="1"/>
</dbReference>
<comment type="caution">
    <text evidence="7">The sequence shown here is derived from an EMBL/GenBank/DDBJ whole genome shotgun (WGS) entry which is preliminary data.</text>
</comment>
<sequence>MTLFEKLNALAYIFRDTFNQWLDREPFRNSAAISFCTIFSLPGLLVIIINLAGYFYGEEAVTRRISGEIGSMIGRDTAKDIEAIIANASVHQDFTFASLVGIATLIFGATGVFYQLQQTLNMIWEVKPQPKRKIVKMVLDRMFSFGLVLAVGFLLLVSLVLSALLSIVSSWVAYYFSEAFNILFRILDFSLSLSVVTFLFAAIFKFLPDAKIPWCDVWVGALVTALLFVIAKFALGFYFGHSNPASAYGAAGTIILLMLWVSYAALILLFGAEFTRIYADRRGARIKPLEFAVSTADSK</sequence>
<proteinExistence type="predicted"/>
<evidence type="ECO:0000313" key="7">
    <source>
        <dbReference type="EMBL" id="MDR7091576.1"/>
    </source>
</evidence>
<feature type="transmembrane region" description="Helical" evidence="6">
    <location>
        <begin position="143"/>
        <end position="176"/>
    </location>
</feature>
<evidence type="ECO:0000313" key="8">
    <source>
        <dbReference type="Proteomes" id="UP001253595"/>
    </source>
</evidence>
<evidence type="ECO:0000256" key="6">
    <source>
        <dbReference type="SAM" id="Phobius"/>
    </source>
</evidence>
<dbReference type="RefSeq" id="WP_310075017.1">
    <property type="nucleotide sequence ID" value="NZ_JAVDVX010000007.1"/>
</dbReference>
<evidence type="ECO:0000256" key="3">
    <source>
        <dbReference type="ARBA" id="ARBA00022692"/>
    </source>
</evidence>
<dbReference type="PANTHER" id="PTHR30213">
    <property type="entry name" value="INNER MEMBRANE PROTEIN YHJD"/>
    <property type="match status" value="1"/>
</dbReference>